<dbReference type="EMBL" id="CP002628">
    <property type="protein sequence ID" value="AEB06427.1"/>
    <property type="molecule type" value="Genomic_DNA"/>
</dbReference>
<reference evidence="2" key="1">
    <citation type="journal article" date="2013" name="Stand. Genomic Sci.">
        <title>Complete genome sequence of Coriobacterium glomerans type strain (PW2(T)) from the midgut of Pyrrhocoris apterus L. (red soldier bug).</title>
        <authorList>
            <person name="Stackebrandt E."/>
            <person name="Zeytun A."/>
            <person name="Lapidus A."/>
            <person name="Nolan M."/>
            <person name="Lucas S."/>
            <person name="Hammon N."/>
            <person name="Deshpande S."/>
            <person name="Cheng J.F."/>
            <person name="Tapia R."/>
            <person name="Goodwin L.A."/>
            <person name="Pitluck S."/>
            <person name="Liolios K."/>
            <person name="Pagani I."/>
            <person name="Ivanova N."/>
            <person name="Mavromatis K."/>
            <person name="Mikhailova N."/>
            <person name="Huntemann M."/>
            <person name="Pati A."/>
            <person name="Chen A."/>
            <person name="Palaniappan K."/>
            <person name="Chang Y.J."/>
            <person name="Land M."/>
            <person name="Hauser L."/>
            <person name="Rohde M."/>
            <person name="Pukall R."/>
            <person name="Goker M."/>
            <person name="Detter J.C."/>
            <person name="Woyke T."/>
            <person name="Bristow J."/>
            <person name="Eisen J.A."/>
            <person name="Markowitz V."/>
            <person name="Hugenholtz P."/>
            <person name="Kyrpides N.C."/>
            <person name="Klenk H.P."/>
        </authorList>
    </citation>
    <scope>NUCLEOTIDE SEQUENCE</scope>
    <source>
        <strain evidence="2">ATCC 49209 / DSM 20642 / JCM 10262 / PW2</strain>
    </source>
</reference>
<dbReference type="Proteomes" id="UP000006851">
    <property type="component" value="Chromosome"/>
</dbReference>
<dbReference type="AlphaFoldDB" id="F2NA33"/>
<evidence type="ECO:0000313" key="1">
    <source>
        <dbReference type="EMBL" id="AEB06427.1"/>
    </source>
</evidence>
<protein>
    <submittedName>
        <fullName evidence="1">Uncharacterized protein</fullName>
    </submittedName>
</protein>
<dbReference type="STRING" id="700015.Corgl_0306"/>
<accession>F2NA33</accession>
<dbReference type="KEGG" id="cgo:Corgl_0306"/>
<dbReference type="HOGENOM" id="CLU_2786826_0_0_11"/>
<gene>
    <name evidence="1" type="ordered locus">Corgl_0306</name>
</gene>
<proteinExistence type="predicted"/>
<name>F2NA33_CORGP</name>
<keyword evidence="2" id="KW-1185">Reference proteome</keyword>
<evidence type="ECO:0000313" key="2">
    <source>
        <dbReference type="Proteomes" id="UP000006851"/>
    </source>
</evidence>
<sequence length="68" mass="7236">MTVWPRRSVLGDYSAWIILNINIRSGPASAGVPPGCDSKRDGIGTAASASNNNFMPTDLEAALTWSRT</sequence>
<organism evidence="1 2">
    <name type="scientific">Coriobacterium glomerans (strain ATCC 49209 / DSM 20642 / JCM 10262 / PW2)</name>
    <dbReference type="NCBI Taxonomy" id="700015"/>
    <lineage>
        <taxon>Bacteria</taxon>
        <taxon>Bacillati</taxon>
        <taxon>Actinomycetota</taxon>
        <taxon>Coriobacteriia</taxon>
        <taxon>Coriobacteriales</taxon>
        <taxon>Coriobacteriaceae</taxon>
        <taxon>Coriobacterium</taxon>
    </lineage>
</organism>